<dbReference type="RefSeq" id="WP_133742874.1">
    <property type="nucleotide sequence ID" value="NZ_SNYN01000020.1"/>
</dbReference>
<reference evidence="2 3" key="1">
    <citation type="submission" date="2019-03" db="EMBL/GenBank/DDBJ databases">
        <title>Genomic Encyclopedia of Type Strains, Phase IV (KMG-IV): sequencing the most valuable type-strain genomes for metagenomic binning, comparative biology and taxonomic classification.</title>
        <authorList>
            <person name="Goeker M."/>
        </authorList>
    </citation>
    <scope>NUCLEOTIDE SEQUENCE [LARGE SCALE GENOMIC DNA]</scope>
    <source>
        <strain evidence="2 3">DSM 46770</strain>
    </source>
</reference>
<sequence>MQSRRFANPWWLMAGAAAGGLAWAVGLPVWAAAVIGVIIWLTTILVFGFLFASPDPLVPVPDTGCAERARSAAAAFRELAAPLSAEPPVDRMLWRVDEIAASISHLSRRSDELASLSHTLSGDPREHEYAQYVQGRYDEVRHRTQAATSDLENTVARFEGILSARHLSAGGGALDELAAALETIGYGVDIGERIVDDVLGPEPSPGPPVP</sequence>
<gene>
    <name evidence="2" type="ORF">EV190_12060</name>
</gene>
<evidence type="ECO:0000256" key="1">
    <source>
        <dbReference type="SAM" id="Phobius"/>
    </source>
</evidence>
<feature type="transmembrane region" description="Helical" evidence="1">
    <location>
        <begin position="7"/>
        <end position="25"/>
    </location>
</feature>
<dbReference type="EMBL" id="SNYN01000020">
    <property type="protein sequence ID" value="TDQ48001.1"/>
    <property type="molecule type" value="Genomic_DNA"/>
</dbReference>
<feature type="transmembrane region" description="Helical" evidence="1">
    <location>
        <begin position="31"/>
        <end position="52"/>
    </location>
</feature>
<accession>A0A4R6UM61</accession>
<evidence type="ECO:0008006" key="4">
    <source>
        <dbReference type="Google" id="ProtNLM"/>
    </source>
</evidence>
<evidence type="ECO:0000313" key="3">
    <source>
        <dbReference type="Proteomes" id="UP000295281"/>
    </source>
</evidence>
<dbReference type="OrthoDB" id="9975102at2"/>
<comment type="caution">
    <text evidence="2">The sequence shown here is derived from an EMBL/GenBank/DDBJ whole genome shotgun (WGS) entry which is preliminary data.</text>
</comment>
<dbReference type="AlphaFoldDB" id="A0A4R6UM61"/>
<keyword evidence="1" id="KW-1133">Transmembrane helix</keyword>
<keyword evidence="1" id="KW-0472">Membrane</keyword>
<protein>
    <recommendedName>
        <fullName evidence="4">5-bromo-4-chloroindolyl phosphate hydrolysis protein</fullName>
    </recommendedName>
</protein>
<organism evidence="2 3">
    <name type="scientific">Actinorugispora endophytica</name>
    <dbReference type="NCBI Taxonomy" id="1605990"/>
    <lineage>
        <taxon>Bacteria</taxon>
        <taxon>Bacillati</taxon>
        <taxon>Actinomycetota</taxon>
        <taxon>Actinomycetes</taxon>
        <taxon>Streptosporangiales</taxon>
        <taxon>Nocardiopsidaceae</taxon>
        <taxon>Actinorugispora</taxon>
    </lineage>
</organism>
<dbReference type="Proteomes" id="UP000295281">
    <property type="component" value="Unassembled WGS sequence"/>
</dbReference>
<name>A0A4R6UM61_9ACTN</name>
<keyword evidence="1" id="KW-0812">Transmembrane</keyword>
<evidence type="ECO:0000313" key="2">
    <source>
        <dbReference type="EMBL" id="TDQ48001.1"/>
    </source>
</evidence>
<proteinExistence type="predicted"/>
<keyword evidence="3" id="KW-1185">Reference proteome</keyword>